<reference evidence="1" key="1">
    <citation type="submission" date="2023-03" db="EMBL/GenBank/DDBJ databases">
        <title>Massive genome expansion in bonnet fungi (Mycena s.s.) driven by repeated elements and novel gene families across ecological guilds.</title>
        <authorList>
            <consortium name="Lawrence Berkeley National Laboratory"/>
            <person name="Harder C.B."/>
            <person name="Miyauchi S."/>
            <person name="Viragh M."/>
            <person name="Kuo A."/>
            <person name="Thoen E."/>
            <person name="Andreopoulos B."/>
            <person name="Lu D."/>
            <person name="Skrede I."/>
            <person name="Drula E."/>
            <person name="Henrissat B."/>
            <person name="Morin E."/>
            <person name="Kohler A."/>
            <person name="Barry K."/>
            <person name="LaButti K."/>
            <person name="Morin E."/>
            <person name="Salamov A."/>
            <person name="Lipzen A."/>
            <person name="Mereny Z."/>
            <person name="Hegedus B."/>
            <person name="Baldrian P."/>
            <person name="Stursova M."/>
            <person name="Weitz H."/>
            <person name="Taylor A."/>
            <person name="Grigoriev I.V."/>
            <person name="Nagy L.G."/>
            <person name="Martin F."/>
            <person name="Kauserud H."/>
        </authorList>
    </citation>
    <scope>NUCLEOTIDE SEQUENCE</scope>
    <source>
        <strain evidence="1">9144</strain>
    </source>
</reference>
<organism evidence="1 2">
    <name type="scientific">Mycena pura</name>
    <dbReference type="NCBI Taxonomy" id="153505"/>
    <lineage>
        <taxon>Eukaryota</taxon>
        <taxon>Fungi</taxon>
        <taxon>Dikarya</taxon>
        <taxon>Basidiomycota</taxon>
        <taxon>Agaricomycotina</taxon>
        <taxon>Agaricomycetes</taxon>
        <taxon>Agaricomycetidae</taxon>
        <taxon>Agaricales</taxon>
        <taxon>Marasmiineae</taxon>
        <taxon>Mycenaceae</taxon>
        <taxon>Mycena</taxon>
    </lineage>
</organism>
<evidence type="ECO:0000313" key="2">
    <source>
        <dbReference type="Proteomes" id="UP001219525"/>
    </source>
</evidence>
<dbReference type="Proteomes" id="UP001219525">
    <property type="component" value="Unassembled WGS sequence"/>
</dbReference>
<keyword evidence="2" id="KW-1185">Reference proteome</keyword>
<evidence type="ECO:0000313" key="1">
    <source>
        <dbReference type="EMBL" id="KAJ7207862.1"/>
    </source>
</evidence>
<dbReference type="SUPFAM" id="SSF56112">
    <property type="entry name" value="Protein kinase-like (PK-like)"/>
    <property type="match status" value="1"/>
</dbReference>
<name>A0AAD6YDT8_9AGAR</name>
<dbReference type="EMBL" id="JARJCW010000035">
    <property type="protein sequence ID" value="KAJ7207862.1"/>
    <property type="molecule type" value="Genomic_DNA"/>
</dbReference>
<comment type="caution">
    <text evidence="1">The sequence shown here is derived from an EMBL/GenBank/DDBJ whole genome shotgun (WGS) entry which is preliminary data.</text>
</comment>
<sequence length="289" mass="33375">MAPDAREIEGRYWLSRRCMFCSLVYPHADTHELCRLLRRNRRNLRRCPTPAETLPEETLHGYKKRKYDASLRPSTADYSQHSQNKAKLFVSILSHEYFEFAVIDDCFGSNITTVSALLHLFRIVSFARQSFSRATLSKSLRTVYVVKMGYIADHRLWREKIIVDPLHPCGARARVRPKDDRGVCCLWFTSDQDPEILRNTWKRSASTLPAMVRRHLGIMAFESPPDARALKYIPSAAGLLTAAKDLFLAILDAFRRRALHRDISVNNVLVANNQLLMVDWEIGRLFQEP</sequence>
<dbReference type="AlphaFoldDB" id="A0AAD6YDT8"/>
<proteinExistence type="predicted"/>
<accession>A0AAD6YDT8</accession>
<dbReference type="InterPro" id="IPR011009">
    <property type="entry name" value="Kinase-like_dom_sf"/>
</dbReference>
<protein>
    <submittedName>
        <fullName evidence="1">Uncharacterized protein</fullName>
    </submittedName>
</protein>
<gene>
    <name evidence="1" type="ORF">GGX14DRAFT_454608</name>
</gene>